<evidence type="ECO:0000256" key="3">
    <source>
        <dbReference type="ARBA" id="ARBA00022989"/>
    </source>
</evidence>
<protein>
    <recommendedName>
        <fullName evidence="5">Translocation and assembly module TamB C-terminal domain-containing protein</fullName>
    </recommendedName>
</protein>
<dbReference type="GO" id="GO:0005886">
    <property type="term" value="C:plasma membrane"/>
    <property type="evidence" value="ECO:0007669"/>
    <property type="project" value="InterPro"/>
</dbReference>
<reference evidence="6" key="1">
    <citation type="journal article" date="2020" name="mSystems">
        <title>Genome- and Community-Level Interaction Insights into Carbon Utilization and Element Cycling Functions of Hydrothermarchaeota in Hydrothermal Sediment.</title>
        <authorList>
            <person name="Zhou Z."/>
            <person name="Liu Y."/>
            <person name="Xu W."/>
            <person name="Pan J."/>
            <person name="Luo Z.H."/>
            <person name="Li M."/>
        </authorList>
    </citation>
    <scope>NUCLEOTIDE SEQUENCE [LARGE SCALE GENOMIC DNA]</scope>
    <source>
        <strain evidence="6">SpSt-776</strain>
    </source>
</reference>
<evidence type="ECO:0000259" key="5">
    <source>
        <dbReference type="Pfam" id="PF04357"/>
    </source>
</evidence>
<evidence type="ECO:0000256" key="4">
    <source>
        <dbReference type="ARBA" id="ARBA00023136"/>
    </source>
</evidence>
<proteinExistence type="predicted"/>
<dbReference type="GO" id="GO:0097347">
    <property type="term" value="C:TAM protein secretion complex"/>
    <property type="evidence" value="ECO:0007669"/>
    <property type="project" value="TreeGrafter"/>
</dbReference>
<dbReference type="PANTHER" id="PTHR36985:SF1">
    <property type="entry name" value="TRANSLOCATION AND ASSEMBLY MODULE SUBUNIT TAMB"/>
    <property type="match status" value="1"/>
</dbReference>
<dbReference type="InterPro" id="IPR007452">
    <property type="entry name" value="TamB_C"/>
</dbReference>
<dbReference type="GO" id="GO:0009306">
    <property type="term" value="P:protein secretion"/>
    <property type="evidence" value="ECO:0007669"/>
    <property type="project" value="InterPro"/>
</dbReference>
<keyword evidence="2" id="KW-0812">Transmembrane</keyword>
<gene>
    <name evidence="6" type="ORF">ENV62_08270</name>
</gene>
<dbReference type="AlphaFoldDB" id="A0A7C3WNA7"/>
<name>A0A7C3WNA7_9BACT</name>
<comment type="subcellular location">
    <subcellularLocation>
        <location evidence="1">Membrane</location>
        <topology evidence="1">Single-pass membrane protein</topology>
    </subcellularLocation>
</comment>
<evidence type="ECO:0000313" key="6">
    <source>
        <dbReference type="EMBL" id="HGB15212.1"/>
    </source>
</evidence>
<comment type="caution">
    <text evidence="6">The sequence shown here is derived from an EMBL/GenBank/DDBJ whole genome shotgun (WGS) entry which is preliminary data.</text>
</comment>
<sequence length="1235" mass="135516">MRCLGLILLGLLACLLILLAVGGLLLHTEALWNWSGRQLVAFAQDRLYPTLTVKEVRGHPFLGITFEGITLTAPEGEVLTARRVELRFSLWSLVRLEPVIGRLAIYQPQVHCWRGPDGSLNLAHLLKKRPPPPFHSIDLRDIIIAEGRVTFREGDRIRQCPRFDFRTTILVVHPKRPEQAIFVRRALLTADTDPGRVSIKTRLAYQRQELNLLTLEVYDESGLIALLGGKARLSDEPSGFLSGEFKLSADSLRRLLPTWPKAWNVAGKFSLEGTLKDIKIISGGELNGSSFLLDGHLEKAADWRYELDLKLAALKPDLLASLSAPLAERPQGLSPISVRLQAKGAGFSWPPATLGCRLSASPFTFHQAEIRQLEATLRSEAGEQNLLGLVRGNLGQLEVEARGPLLSRRQGAVKISARNLKPRLLGLAAAPPEALINGAFTGSLALPGRAAWEDLKVAGELKVSGQWDRFTPLDWQCRLAWEKPQLQIAKATVKAKDLAAELAGTVKGENLNFQGHAKLPPKGVLPGPLTLSGQLSASFAVKGSWRAPDIALEAQGQNFSWQDYRIRSARLKAAAQGWPPHAGRLDLQATELRAYSWVLPQLLVTCGGSDRRWQFHFKVSDQSGPKAELRGLADLRRRPGQLTLEHTEARVADISIRNAAPIKVSFLPDLVIEPAVFKVKEGKVTLAGRLHGSQVSGRLDFQGIPAEAIPLPGIPPLKGLLQGQATLSGSPPNPRIQGQLQLGIGRISGFSFNALKTAFAYHDASFTFNGFLSETEGGPRFRWEGKLPLHFSLAPFRWSWGKGDLYVLVKGEKAHLGLLTALSPELEEAEGDLDLSAEWRGTVSQPRLAGHLRWGPGSIRLRHAGIFYRLHPGMVQLQGNMLTIPELVLENQGTARVRGKITLGGLMPQQVEVQAELHEFKTLERSGSEVFATGRATLQGPWPRAFLRGDLSLVRTSFRTAFFQAGKHEDIVLLGDTPPSGAASSEKTKGGPPAFFRHIALDLKLTSTEGAWVKNKRLRIKLAGNLHLRKAAGEEEILAKGLLPVKEGVIELQDREFKVTQGEVHLPGVPGAAVTTRLQAMSQVGDITLILNLHGPVRKPDMELSSVPPLPPADILAYLVFGRPSQALTQQQFRTIGEQAAGILGGITARKLRDYLGKDFPLVGNIYMHGSTETVGVAKPLTKDLTVSFERKTEPLSREDTNQIRMDYQLNRYLKIESQLGRRNSGADVLFNVDF</sequence>
<evidence type="ECO:0000256" key="1">
    <source>
        <dbReference type="ARBA" id="ARBA00004167"/>
    </source>
</evidence>
<keyword evidence="3" id="KW-1133">Transmembrane helix</keyword>
<accession>A0A7C3WNA7</accession>
<dbReference type="EMBL" id="DTHB01000053">
    <property type="protein sequence ID" value="HGB15212.1"/>
    <property type="molecule type" value="Genomic_DNA"/>
</dbReference>
<evidence type="ECO:0000256" key="2">
    <source>
        <dbReference type="ARBA" id="ARBA00022692"/>
    </source>
</evidence>
<dbReference type="Pfam" id="PF04357">
    <property type="entry name" value="TamB"/>
    <property type="match status" value="1"/>
</dbReference>
<keyword evidence="4" id="KW-0472">Membrane</keyword>
<feature type="domain" description="Translocation and assembly module TamB C-terminal" evidence="5">
    <location>
        <begin position="890"/>
        <end position="1235"/>
    </location>
</feature>
<organism evidence="6">
    <name type="scientific">Desulfobacca acetoxidans</name>
    <dbReference type="NCBI Taxonomy" id="60893"/>
    <lineage>
        <taxon>Bacteria</taxon>
        <taxon>Pseudomonadati</taxon>
        <taxon>Thermodesulfobacteriota</taxon>
        <taxon>Desulfobaccia</taxon>
        <taxon>Desulfobaccales</taxon>
        <taxon>Desulfobaccaceae</taxon>
        <taxon>Desulfobacca</taxon>
    </lineage>
</organism>
<dbReference type="PANTHER" id="PTHR36985">
    <property type="entry name" value="TRANSLOCATION AND ASSEMBLY MODULE SUBUNIT TAMB"/>
    <property type="match status" value="1"/>
</dbReference>